<evidence type="ECO:0000256" key="6">
    <source>
        <dbReference type="SAM" id="MobiDB-lite"/>
    </source>
</evidence>
<evidence type="ECO:0000256" key="2">
    <source>
        <dbReference type="ARBA" id="ARBA00022692"/>
    </source>
</evidence>
<proteinExistence type="predicted"/>
<feature type="compositionally biased region" description="Polar residues" evidence="6">
    <location>
        <begin position="301"/>
        <end position="310"/>
    </location>
</feature>
<keyword evidence="2 7" id="KW-0812">Transmembrane</keyword>
<keyword evidence="5" id="KW-0175">Coiled coil</keyword>
<reference evidence="8 9" key="1">
    <citation type="journal article" date="2018" name="IMA Fungus">
        <title>IMA Genome-F 9: Draft genome sequence of Annulohypoxylon stygium, Aspergillus mulundensis, Berkeleyomyces basicola (syn. Thielaviopsis basicola), Ceratocystis smalleyi, two Cercospora beticola strains, Coleophoma cylindrospora, Fusarium fracticaudum, Phialophora cf. hyalina, and Morchella septimelata.</title>
        <authorList>
            <person name="Wingfield B.D."/>
            <person name="Bills G.F."/>
            <person name="Dong Y."/>
            <person name="Huang W."/>
            <person name="Nel W.J."/>
            <person name="Swalarsk-Parry B.S."/>
            <person name="Vaghefi N."/>
            <person name="Wilken P.M."/>
            <person name="An Z."/>
            <person name="de Beer Z.W."/>
            <person name="De Vos L."/>
            <person name="Chen L."/>
            <person name="Duong T.A."/>
            <person name="Gao Y."/>
            <person name="Hammerbacher A."/>
            <person name="Kikkert J.R."/>
            <person name="Li Y."/>
            <person name="Li H."/>
            <person name="Li K."/>
            <person name="Li Q."/>
            <person name="Liu X."/>
            <person name="Ma X."/>
            <person name="Naidoo K."/>
            <person name="Pethybridge S.J."/>
            <person name="Sun J."/>
            <person name="Steenkamp E.T."/>
            <person name="van der Nest M.A."/>
            <person name="van Wyk S."/>
            <person name="Wingfield M.J."/>
            <person name="Xiong C."/>
            <person name="Yue Q."/>
            <person name="Zhang X."/>
        </authorList>
    </citation>
    <scope>NUCLEOTIDE SEQUENCE [LARGE SCALE GENOMIC DNA]</scope>
    <source>
        <strain evidence="8 9">BP 5553</strain>
    </source>
</reference>
<dbReference type="PANTHER" id="PTHR15549">
    <property type="entry name" value="PAIRED IMMUNOGLOBULIN-LIKE TYPE 2 RECEPTOR"/>
    <property type="match status" value="1"/>
</dbReference>
<feature type="compositionally biased region" description="Low complexity" evidence="6">
    <location>
        <begin position="322"/>
        <end position="337"/>
    </location>
</feature>
<dbReference type="CDD" id="cd12087">
    <property type="entry name" value="TM_EGFR-like"/>
    <property type="match status" value="1"/>
</dbReference>
<name>A0A370TYH2_9HELO</name>
<feature type="transmembrane region" description="Helical" evidence="7">
    <location>
        <begin position="168"/>
        <end position="192"/>
    </location>
</feature>
<evidence type="ECO:0000256" key="3">
    <source>
        <dbReference type="ARBA" id="ARBA00022989"/>
    </source>
</evidence>
<keyword evidence="9" id="KW-1185">Reference proteome</keyword>
<dbReference type="GO" id="GO:0071944">
    <property type="term" value="C:cell periphery"/>
    <property type="evidence" value="ECO:0007669"/>
    <property type="project" value="UniProtKB-ARBA"/>
</dbReference>
<accession>A0A370TYH2</accession>
<evidence type="ECO:0000313" key="9">
    <source>
        <dbReference type="Proteomes" id="UP000254866"/>
    </source>
</evidence>
<dbReference type="STRING" id="2656787.A0A370TYH2"/>
<dbReference type="GO" id="GO:0016020">
    <property type="term" value="C:membrane"/>
    <property type="evidence" value="ECO:0007669"/>
    <property type="project" value="UniProtKB-SubCell"/>
</dbReference>
<evidence type="ECO:0000256" key="7">
    <source>
        <dbReference type="SAM" id="Phobius"/>
    </source>
</evidence>
<dbReference type="EMBL" id="NPIC01000001">
    <property type="protein sequence ID" value="RDL40571.1"/>
    <property type="molecule type" value="Genomic_DNA"/>
</dbReference>
<feature type="coiled-coil region" evidence="5">
    <location>
        <begin position="391"/>
        <end position="431"/>
    </location>
</feature>
<dbReference type="GeneID" id="43593399"/>
<dbReference type="InterPro" id="IPR051694">
    <property type="entry name" value="Immunoregulatory_rcpt-like"/>
</dbReference>
<comment type="subcellular location">
    <subcellularLocation>
        <location evidence="1">Membrane</location>
        <topology evidence="1">Single-pass membrane protein</topology>
    </subcellularLocation>
</comment>
<dbReference type="Proteomes" id="UP000254866">
    <property type="component" value="Unassembled WGS sequence"/>
</dbReference>
<feature type="region of interest" description="Disordered" evidence="6">
    <location>
        <begin position="83"/>
        <end position="162"/>
    </location>
</feature>
<protein>
    <submittedName>
        <fullName evidence="8">Uncharacterized protein</fullName>
    </submittedName>
</protein>
<evidence type="ECO:0000256" key="4">
    <source>
        <dbReference type="ARBA" id="ARBA00023136"/>
    </source>
</evidence>
<evidence type="ECO:0000256" key="1">
    <source>
        <dbReference type="ARBA" id="ARBA00004167"/>
    </source>
</evidence>
<dbReference type="AlphaFoldDB" id="A0A370TYH2"/>
<dbReference type="PANTHER" id="PTHR15549:SF26">
    <property type="entry name" value="AXIAL BUDDING PATTERN PROTEIN 2-RELATED"/>
    <property type="match status" value="1"/>
</dbReference>
<evidence type="ECO:0000313" key="8">
    <source>
        <dbReference type="EMBL" id="RDL40571.1"/>
    </source>
</evidence>
<feature type="compositionally biased region" description="Polar residues" evidence="6">
    <location>
        <begin position="353"/>
        <end position="384"/>
    </location>
</feature>
<evidence type="ECO:0000256" key="5">
    <source>
        <dbReference type="SAM" id="Coils"/>
    </source>
</evidence>
<dbReference type="RefSeq" id="XP_031873227.1">
    <property type="nucleotide sequence ID" value="XM_032009173.1"/>
</dbReference>
<organism evidence="8 9">
    <name type="scientific">Venustampulla echinocandica</name>
    <dbReference type="NCBI Taxonomy" id="2656787"/>
    <lineage>
        <taxon>Eukaryota</taxon>
        <taxon>Fungi</taxon>
        <taxon>Dikarya</taxon>
        <taxon>Ascomycota</taxon>
        <taxon>Pezizomycotina</taxon>
        <taxon>Leotiomycetes</taxon>
        <taxon>Helotiales</taxon>
        <taxon>Pleuroascaceae</taxon>
        <taxon>Venustampulla</taxon>
    </lineage>
</organism>
<keyword evidence="4 7" id="KW-0472">Membrane</keyword>
<keyword evidence="3 7" id="KW-1133">Transmembrane helix</keyword>
<comment type="caution">
    <text evidence="8">The sequence shown here is derived from an EMBL/GenBank/DDBJ whole genome shotgun (WGS) entry which is preliminary data.</text>
</comment>
<sequence length="603" mass="64718">MYLDGVDSYVLEEDVAMRAYQTRDTRFSGCFDGCNYQDQLGSAYTILDLCNAFEVAVDFPEAMVPIAKRQGLESGSRTVSLIATRSAGSTSTRSTSRVTSQTIGRQTLTETSLGTTTTSTPKETTPSETTPANNNNNPTSTPTETSLSNNGDPASSSPHGGLSSAAKIAIGCGVAIPIVIVLLILGAGFYFWRRRRQGKHMSKAGETGEVPETNDRGLPELMAPAVDIKKPDQVQYNPPHQGRLPVEAGGVPINEMNYNTVEAGGAPINELHHNTVGRIPESEKPFELHGHTAPTPVYDSTAHTGDNSVSPAHRTSAIARKSIPAPSVPPATSSASTFPPPWSGGDGAGNWDSVGQNVSPPQEATTSMEQSSQRSIPQGVTSPGGSEDAELMSLELEVEQVRQRKERLRHMQELEAKEEELLRRIDEKKKAASGAGGAVEKSSIKICLTTLKPLAARFFPGLLVSNQAETEYTCPYCNGTRLRSEHLDPGLSAINRTAPLNSHSDTSILPSPENFDMENLPGEGSSGGLNDFVLPIQSNVVDIRAGHGQSFASVVNEKEKEQGDWGSKRWENGNAGLTTIRVDTVVEQRFEVDSHQARRSSPK</sequence>
<gene>
    <name evidence="8" type="ORF">BP5553_00550</name>
</gene>
<feature type="compositionally biased region" description="Low complexity" evidence="6">
    <location>
        <begin position="84"/>
        <end position="150"/>
    </location>
</feature>
<feature type="region of interest" description="Disordered" evidence="6">
    <location>
        <begin position="285"/>
        <end position="387"/>
    </location>
</feature>